<name>A0A2S4RPW2_CITAM</name>
<dbReference type="GO" id="GO:0003677">
    <property type="term" value="F:DNA binding"/>
    <property type="evidence" value="ECO:0007669"/>
    <property type="project" value="InterPro"/>
</dbReference>
<dbReference type="Pfam" id="PF01548">
    <property type="entry name" value="DEDD_Tnp_IS110"/>
    <property type="match status" value="1"/>
</dbReference>
<organism evidence="2 3">
    <name type="scientific">Citrobacter amalonaticus</name>
    <dbReference type="NCBI Taxonomy" id="35703"/>
    <lineage>
        <taxon>Bacteria</taxon>
        <taxon>Pseudomonadati</taxon>
        <taxon>Pseudomonadota</taxon>
        <taxon>Gammaproteobacteria</taxon>
        <taxon>Enterobacterales</taxon>
        <taxon>Enterobacteriaceae</taxon>
        <taxon>Citrobacter</taxon>
    </lineage>
</organism>
<evidence type="ECO:0000313" key="3">
    <source>
        <dbReference type="Proteomes" id="UP000237003"/>
    </source>
</evidence>
<evidence type="ECO:0000313" key="2">
    <source>
        <dbReference type="EMBL" id="POU58461.1"/>
    </source>
</evidence>
<dbReference type="PANTHER" id="PTHR33055">
    <property type="entry name" value="TRANSPOSASE FOR INSERTION SEQUENCE ELEMENT IS1111A"/>
    <property type="match status" value="1"/>
</dbReference>
<gene>
    <name evidence="2" type="ORF">C3430_27255</name>
</gene>
<dbReference type="AlphaFoldDB" id="A0A2S4RPW2"/>
<feature type="non-terminal residue" evidence="2">
    <location>
        <position position="258"/>
    </location>
</feature>
<dbReference type="RefSeq" id="WP_146052329.1">
    <property type="nucleotide sequence ID" value="NZ_PQLX01000027.1"/>
</dbReference>
<dbReference type="InterPro" id="IPR047650">
    <property type="entry name" value="Transpos_IS110"/>
</dbReference>
<proteinExistence type="predicted"/>
<dbReference type="GO" id="GO:0004803">
    <property type="term" value="F:transposase activity"/>
    <property type="evidence" value="ECO:0007669"/>
    <property type="project" value="InterPro"/>
</dbReference>
<feature type="domain" description="Transposase IS110-like N-terminal" evidence="1">
    <location>
        <begin position="16"/>
        <end position="170"/>
    </location>
</feature>
<dbReference type="PANTHER" id="PTHR33055:SF15">
    <property type="entry name" value="TRANSPOSASE-RELATED"/>
    <property type="match status" value="1"/>
</dbReference>
<sequence>MNTLVSNTSLSGTLIALDIAKKHHDAKIRHPDGRTSYLRIENTLEGFNRLLALTASPHDDIIAAFEPTADYHRNIAWWLHKQGVKCHLVSSVRCARAREMLFKTWDKNDRKDASVIMYLLEQGLSSPFYDPLANGIIDIQEISNTYHQVTLARTRCLNSLVNHYLTLYFPEAEQFLHMSRAEWFCQFLLQFPTPSCITSLNRDLFVKQSWDVVGRKQYKKQFLEHLYDVAADSIALPLSEDSLAVTTFRLQLHRYVGL</sequence>
<comment type="caution">
    <text evidence="2">The sequence shown here is derived from an EMBL/GenBank/DDBJ whole genome shotgun (WGS) entry which is preliminary data.</text>
</comment>
<dbReference type="Proteomes" id="UP000237003">
    <property type="component" value="Unassembled WGS sequence"/>
</dbReference>
<evidence type="ECO:0000259" key="1">
    <source>
        <dbReference type="Pfam" id="PF01548"/>
    </source>
</evidence>
<dbReference type="OrthoDB" id="1523051at2"/>
<accession>A0A2S4RPW2</accession>
<dbReference type="InterPro" id="IPR002525">
    <property type="entry name" value="Transp_IS110-like_N"/>
</dbReference>
<dbReference type="GO" id="GO:0006313">
    <property type="term" value="P:DNA transposition"/>
    <property type="evidence" value="ECO:0007669"/>
    <property type="project" value="InterPro"/>
</dbReference>
<protein>
    <submittedName>
        <fullName evidence="2">IS110 family transposase</fullName>
    </submittedName>
</protein>
<reference evidence="2 3" key="1">
    <citation type="submission" date="2018-01" db="EMBL/GenBank/DDBJ databases">
        <title>Complete genome sequences of 14 Citrobacter spp. isolated from plant in Canada.</title>
        <authorList>
            <person name="Bhandare S.G."/>
            <person name="Colavecchio A."/>
            <person name="Jeukens J."/>
            <person name="Emond-Rheault J.-G."/>
            <person name="Freschi L."/>
            <person name="Hamel J."/>
            <person name="Kukavica-Ibrulj I."/>
            <person name="Levesque R."/>
            <person name="Goodridge L."/>
        </authorList>
    </citation>
    <scope>NUCLEOTIDE SEQUENCE [LARGE SCALE GENOMIC DNA]</scope>
    <source>
        <strain evidence="2 3">S1285</strain>
    </source>
</reference>
<dbReference type="EMBL" id="PQLX01000027">
    <property type="protein sequence ID" value="POU58461.1"/>
    <property type="molecule type" value="Genomic_DNA"/>
</dbReference>